<keyword evidence="7" id="KW-0131">Cell cycle</keyword>
<evidence type="ECO:0000256" key="2">
    <source>
        <dbReference type="ARBA" id="ARBA00022475"/>
    </source>
</evidence>
<evidence type="ECO:0000256" key="9">
    <source>
        <dbReference type="SAM" id="Phobius"/>
    </source>
</evidence>
<dbReference type="PANTHER" id="PTHR37820:SF1">
    <property type="entry name" value="CELL DIVISION PROTEIN FTSQ"/>
    <property type="match status" value="1"/>
</dbReference>
<sequence length="335" mass="36388">MALRSSRKSSSSASNRRPQNAPAPRPRSSARPQSSRTPGSGMPRSVQGGRTVESGSVRYRSRSVGDIERASRAERVRASYHRHFVKLGIVLGAIAVLLACAAVLYFSSVFSIDEVKVEGVEHLTQSDLQALVSVPEGETLLRVDTKAIEDSLLRDAWVKSVSCNRIFPHTLQIVVTERTVAAVVEVPTSDAKSTQPWAISSDGMWLMAIPDQDTQLGQSLNQRIYDDAQNALHITDVPYGTSAETGTKCTDENVNNALAIVSGMTTDLANQVKTVSATDAESTKLTLESGVEIAFGPAQSIREKERVCLQILNDNPGKVAYINVRVVDRPTWRSL</sequence>
<dbReference type="PROSITE" id="PS51779">
    <property type="entry name" value="POTRA"/>
    <property type="match status" value="1"/>
</dbReference>
<dbReference type="Proteomes" id="UP000468668">
    <property type="component" value="Unassembled WGS sequence"/>
</dbReference>
<keyword evidence="3" id="KW-0132">Cell division</keyword>
<dbReference type="OrthoDB" id="3173189at2"/>
<comment type="subcellular location">
    <subcellularLocation>
        <location evidence="1">Membrane</location>
    </subcellularLocation>
</comment>
<evidence type="ECO:0000259" key="10">
    <source>
        <dbReference type="PROSITE" id="PS51779"/>
    </source>
</evidence>
<evidence type="ECO:0000256" key="1">
    <source>
        <dbReference type="ARBA" id="ARBA00004370"/>
    </source>
</evidence>
<dbReference type="Gene3D" id="3.10.20.310">
    <property type="entry name" value="membrane protein fhac"/>
    <property type="match status" value="1"/>
</dbReference>
<dbReference type="Pfam" id="PF08478">
    <property type="entry name" value="POTRA_1"/>
    <property type="match status" value="1"/>
</dbReference>
<keyword evidence="5 9" id="KW-1133">Transmembrane helix</keyword>
<name>A0A6N6NJG9_9ACTN</name>
<evidence type="ECO:0000256" key="3">
    <source>
        <dbReference type="ARBA" id="ARBA00022618"/>
    </source>
</evidence>
<organism evidence="11 12">
    <name type="scientific">Ellagibacter isourolithinifaciens</name>
    <dbReference type="NCBI Taxonomy" id="2137581"/>
    <lineage>
        <taxon>Bacteria</taxon>
        <taxon>Bacillati</taxon>
        <taxon>Actinomycetota</taxon>
        <taxon>Coriobacteriia</taxon>
        <taxon>Eggerthellales</taxon>
        <taxon>Eggerthellaceae</taxon>
        <taxon>Ellagibacter</taxon>
    </lineage>
</organism>
<feature type="domain" description="POTRA" evidence="10">
    <location>
        <begin position="110"/>
        <end position="178"/>
    </location>
</feature>
<dbReference type="InterPro" id="IPR013685">
    <property type="entry name" value="POTRA_FtsQ_type"/>
</dbReference>
<dbReference type="InterPro" id="IPR034746">
    <property type="entry name" value="POTRA"/>
</dbReference>
<feature type="compositionally biased region" description="Low complexity" evidence="8">
    <location>
        <begin position="8"/>
        <end position="36"/>
    </location>
</feature>
<dbReference type="PANTHER" id="PTHR37820">
    <property type="entry name" value="CELL DIVISION PROTEIN DIVIB"/>
    <property type="match status" value="1"/>
</dbReference>
<evidence type="ECO:0000256" key="4">
    <source>
        <dbReference type="ARBA" id="ARBA00022692"/>
    </source>
</evidence>
<feature type="transmembrane region" description="Helical" evidence="9">
    <location>
        <begin position="84"/>
        <end position="106"/>
    </location>
</feature>
<comment type="caution">
    <text evidence="11">The sequence shown here is derived from an EMBL/GenBank/DDBJ whole genome shotgun (WGS) entry which is preliminary data.</text>
</comment>
<dbReference type="GO" id="GO:0005886">
    <property type="term" value="C:plasma membrane"/>
    <property type="evidence" value="ECO:0007669"/>
    <property type="project" value="TreeGrafter"/>
</dbReference>
<accession>A0A6N6NJG9</accession>
<evidence type="ECO:0000313" key="12">
    <source>
        <dbReference type="Proteomes" id="UP000468668"/>
    </source>
</evidence>
<evidence type="ECO:0000256" key="7">
    <source>
        <dbReference type="ARBA" id="ARBA00023306"/>
    </source>
</evidence>
<keyword evidence="4 9" id="KW-0812">Transmembrane</keyword>
<keyword evidence="2" id="KW-1003">Cell membrane</keyword>
<proteinExistence type="predicted"/>
<evidence type="ECO:0000256" key="8">
    <source>
        <dbReference type="SAM" id="MobiDB-lite"/>
    </source>
</evidence>
<dbReference type="AlphaFoldDB" id="A0A6N6NJG9"/>
<keyword evidence="6 9" id="KW-0472">Membrane</keyword>
<evidence type="ECO:0000256" key="5">
    <source>
        <dbReference type="ARBA" id="ARBA00022989"/>
    </source>
</evidence>
<evidence type="ECO:0000313" key="11">
    <source>
        <dbReference type="EMBL" id="KAB1637423.1"/>
    </source>
</evidence>
<dbReference type="EMBL" id="WAJR01000028">
    <property type="protein sequence ID" value="KAB1637423.1"/>
    <property type="molecule type" value="Genomic_DNA"/>
</dbReference>
<gene>
    <name evidence="11" type="ORF">F8C90_09070</name>
</gene>
<feature type="region of interest" description="Disordered" evidence="8">
    <location>
        <begin position="1"/>
        <end position="58"/>
    </location>
</feature>
<keyword evidence="12" id="KW-1185">Reference proteome</keyword>
<dbReference type="InterPro" id="IPR050487">
    <property type="entry name" value="FtsQ_DivIB"/>
</dbReference>
<dbReference type="GO" id="GO:0051301">
    <property type="term" value="P:cell division"/>
    <property type="evidence" value="ECO:0007669"/>
    <property type="project" value="UniProtKB-KW"/>
</dbReference>
<dbReference type="InterPro" id="IPR005548">
    <property type="entry name" value="Cell_div_FtsQ/DivIB_C"/>
</dbReference>
<dbReference type="Pfam" id="PF03799">
    <property type="entry name" value="FtsQ_DivIB_C"/>
    <property type="match status" value="1"/>
</dbReference>
<evidence type="ECO:0000256" key="6">
    <source>
        <dbReference type="ARBA" id="ARBA00023136"/>
    </source>
</evidence>
<protein>
    <submittedName>
        <fullName evidence="11">FtsQ-type POTRA domain-containing protein</fullName>
    </submittedName>
</protein>
<reference evidence="11 12" key="1">
    <citation type="submission" date="2019-09" db="EMBL/GenBank/DDBJ databases">
        <title>Whole genome shotgun sequencing (WGS) of Ellagibacter isourolithinifaciens DSM 104140(T) and Adlercreutzia muris DSM 29508(T).</title>
        <authorList>
            <person name="Stoll D.A."/>
            <person name="Danylec N."/>
            <person name="Huch M."/>
        </authorList>
    </citation>
    <scope>NUCLEOTIDE SEQUENCE [LARGE SCALE GENOMIC DNA]</scope>
    <source>
        <strain evidence="11 12">DSM 104140</strain>
    </source>
</reference>